<proteinExistence type="predicted"/>
<dbReference type="InterPro" id="IPR000835">
    <property type="entry name" value="HTH_MarR-typ"/>
</dbReference>
<dbReference type="EMBL" id="FQVA01000001">
    <property type="protein sequence ID" value="SHF19266.1"/>
    <property type="molecule type" value="Genomic_DNA"/>
</dbReference>
<dbReference type="PANTHER" id="PTHR42756:SF1">
    <property type="entry name" value="TRANSCRIPTIONAL REPRESSOR OF EMRAB OPERON"/>
    <property type="match status" value="1"/>
</dbReference>
<dbReference type="Gene3D" id="1.10.10.10">
    <property type="entry name" value="Winged helix-like DNA-binding domain superfamily/Winged helix DNA-binding domain"/>
    <property type="match status" value="1"/>
</dbReference>
<evidence type="ECO:0000256" key="3">
    <source>
        <dbReference type="ARBA" id="ARBA00023163"/>
    </source>
</evidence>
<protein>
    <submittedName>
        <fullName evidence="5">DNA-binding transcriptional regulator, MarR family</fullName>
    </submittedName>
</protein>
<dbReference type="RefSeq" id="WP_073273403.1">
    <property type="nucleotide sequence ID" value="NZ_FQVA01000001.1"/>
</dbReference>
<sequence>MSLKDTAAQMSFELHSAARLLRRNFDRRAKAHGLSRSRWQVLWHLAKEEGQKQAELAERMDVAPISLARQVDKLQEEGLVERRADPGDRRCFRIYLTPAAEPALVALRGLAQQTRTQALAGFSAAEVHQLQGLLERLRENLTREEV</sequence>
<name>A0A1M4ZNW1_9GAMM</name>
<dbReference type="SMART" id="SM00347">
    <property type="entry name" value="HTH_MARR"/>
    <property type="match status" value="1"/>
</dbReference>
<evidence type="ECO:0000256" key="1">
    <source>
        <dbReference type="ARBA" id="ARBA00023015"/>
    </source>
</evidence>
<dbReference type="Proteomes" id="UP000184170">
    <property type="component" value="Unassembled WGS sequence"/>
</dbReference>
<keyword evidence="3" id="KW-0804">Transcription</keyword>
<dbReference type="GO" id="GO:0003700">
    <property type="term" value="F:DNA-binding transcription factor activity"/>
    <property type="evidence" value="ECO:0007669"/>
    <property type="project" value="InterPro"/>
</dbReference>
<keyword evidence="6" id="KW-1185">Reference proteome</keyword>
<gene>
    <name evidence="5" type="ORF">SAMN04487965_1593</name>
</gene>
<evidence type="ECO:0000259" key="4">
    <source>
        <dbReference type="PROSITE" id="PS50995"/>
    </source>
</evidence>
<dbReference type="PANTHER" id="PTHR42756">
    <property type="entry name" value="TRANSCRIPTIONAL REGULATOR, MARR"/>
    <property type="match status" value="1"/>
</dbReference>
<reference evidence="6" key="1">
    <citation type="submission" date="2016-11" db="EMBL/GenBank/DDBJ databases">
        <authorList>
            <person name="Varghese N."/>
            <person name="Submissions S."/>
        </authorList>
    </citation>
    <scope>NUCLEOTIDE SEQUENCE [LARGE SCALE GENOMIC DNA]</scope>
    <source>
        <strain evidence="6">CGMCC 1.7063</strain>
    </source>
</reference>
<dbReference type="GO" id="GO:0003677">
    <property type="term" value="F:DNA binding"/>
    <property type="evidence" value="ECO:0007669"/>
    <property type="project" value="UniProtKB-KW"/>
</dbReference>
<dbReference type="STRING" id="494016.SAMN04487965_1593"/>
<dbReference type="OrthoDB" id="32523at2"/>
<accession>A0A1M4ZNW1</accession>
<dbReference type="InterPro" id="IPR036388">
    <property type="entry name" value="WH-like_DNA-bd_sf"/>
</dbReference>
<dbReference type="AlphaFoldDB" id="A0A1M4ZNW1"/>
<dbReference type="Pfam" id="PF01047">
    <property type="entry name" value="MarR"/>
    <property type="match status" value="1"/>
</dbReference>
<organism evidence="5 6">
    <name type="scientific">Microbulbifer donghaiensis</name>
    <dbReference type="NCBI Taxonomy" id="494016"/>
    <lineage>
        <taxon>Bacteria</taxon>
        <taxon>Pseudomonadati</taxon>
        <taxon>Pseudomonadota</taxon>
        <taxon>Gammaproteobacteria</taxon>
        <taxon>Cellvibrionales</taxon>
        <taxon>Microbulbiferaceae</taxon>
        <taxon>Microbulbifer</taxon>
    </lineage>
</organism>
<dbReference type="PRINTS" id="PR00598">
    <property type="entry name" value="HTHMARR"/>
</dbReference>
<evidence type="ECO:0000313" key="6">
    <source>
        <dbReference type="Proteomes" id="UP000184170"/>
    </source>
</evidence>
<dbReference type="PROSITE" id="PS50995">
    <property type="entry name" value="HTH_MARR_2"/>
    <property type="match status" value="1"/>
</dbReference>
<keyword evidence="1" id="KW-0805">Transcription regulation</keyword>
<evidence type="ECO:0000313" key="5">
    <source>
        <dbReference type="EMBL" id="SHF19266.1"/>
    </source>
</evidence>
<evidence type="ECO:0000256" key="2">
    <source>
        <dbReference type="ARBA" id="ARBA00023125"/>
    </source>
</evidence>
<dbReference type="SUPFAM" id="SSF46785">
    <property type="entry name" value="Winged helix' DNA-binding domain"/>
    <property type="match status" value="1"/>
</dbReference>
<dbReference type="InterPro" id="IPR036390">
    <property type="entry name" value="WH_DNA-bd_sf"/>
</dbReference>
<feature type="domain" description="HTH marR-type" evidence="4">
    <location>
        <begin position="7"/>
        <end position="139"/>
    </location>
</feature>
<keyword evidence="2 5" id="KW-0238">DNA-binding</keyword>